<evidence type="ECO:0000313" key="3">
    <source>
        <dbReference type="Proteomes" id="UP000825228"/>
    </source>
</evidence>
<feature type="chain" id="PRO_5045285886" description="Secreted protein" evidence="1">
    <location>
        <begin position="22"/>
        <end position="184"/>
    </location>
</feature>
<evidence type="ECO:0000256" key="1">
    <source>
        <dbReference type="SAM" id="SignalP"/>
    </source>
</evidence>
<dbReference type="Proteomes" id="UP000825228">
    <property type="component" value="Unassembled WGS sequence"/>
</dbReference>
<evidence type="ECO:0000313" key="2">
    <source>
        <dbReference type="EMBL" id="MBY6366546.1"/>
    </source>
</evidence>
<sequence>MAMARTSVLLTLGLVGMLVGACSSEDDASDALSGSSSSVVVTTQSVLVEPTTTVMPDAPAEPVVSEYLPTETTESAELPSVVEESVIVDCQMGLGPIVTYWSDGTVTGYSDYCQSVHDQALQGEIDANTPICDGPVCVYPNGAEIANPNYTVVRTPSPWVQGQIDWQNCLEAGNSEEFCRSTLN</sequence>
<dbReference type="RefSeq" id="WP_222683868.1">
    <property type="nucleotide sequence ID" value="NZ_JABUBT010000015.1"/>
</dbReference>
<feature type="signal peptide" evidence="1">
    <location>
        <begin position="1"/>
        <end position="21"/>
    </location>
</feature>
<keyword evidence="3" id="KW-1185">Reference proteome</keyword>
<evidence type="ECO:0008006" key="4">
    <source>
        <dbReference type="Google" id="ProtNLM"/>
    </source>
</evidence>
<protein>
    <recommendedName>
        <fullName evidence="4">Secreted protein</fullName>
    </recommendedName>
</protein>
<gene>
    <name evidence="2" type="ORF">HQ603_07245</name>
</gene>
<organism evidence="2 3">
    <name type="scientific">Rhodococcoides corynebacterioides</name>
    <dbReference type="NCBI Taxonomy" id="53972"/>
    <lineage>
        <taxon>Bacteria</taxon>
        <taxon>Bacillati</taxon>
        <taxon>Actinomycetota</taxon>
        <taxon>Actinomycetes</taxon>
        <taxon>Mycobacteriales</taxon>
        <taxon>Nocardiaceae</taxon>
        <taxon>Rhodococcoides</taxon>
    </lineage>
</organism>
<dbReference type="PROSITE" id="PS51257">
    <property type="entry name" value="PROKAR_LIPOPROTEIN"/>
    <property type="match status" value="1"/>
</dbReference>
<name>A0ABS7P5T4_9NOCA</name>
<comment type="caution">
    <text evidence="2">The sequence shown here is derived from an EMBL/GenBank/DDBJ whole genome shotgun (WGS) entry which is preliminary data.</text>
</comment>
<reference evidence="2 3" key="1">
    <citation type="submission" date="2020-06" db="EMBL/GenBank/DDBJ databases">
        <title>Taxonomy, biology and ecology of Rhodococcus bacteria occurring in California pistachio and other woody hosts as revealed by genome sequence analyses.</title>
        <authorList>
            <person name="Gai Y."/>
            <person name="Riely B."/>
        </authorList>
    </citation>
    <scope>NUCLEOTIDE SEQUENCE [LARGE SCALE GENOMIC DNA]</scope>
    <source>
        <strain evidence="2 3">BP-281</strain>
    </source>
</reference>
<accession>A0ABS7P5T4</accession>
<keyword evidence="1" id="KW-0732">Signal</keyword>
<dbReference type="EMBL" id="JABUBU010000003">
    <property type="protein sequence ID" value="MBY6366546.1"/>
    <property type="molecule type" value="Genomic_DNA"/>
</dbReference>
<proteinExistence type="predicted"/>